<gene>
    <name evidence="1" type="ORF">NCCP691_03750</name>
</gene>
<protein>
    <submittedName>
        <fullName evidence="1">Uncharacterized protein</fullName>
    </submittedName>
</protein>
<proteinExistence type="predicted"/>
<comment type="caution">
    <text evidence="1">The sequence shown here is derived from an EMBL/GenBank/DDBJ whole genome shotgun (WGS) entry which is preliminary data.</text>
</comment>
<evidence type="ECO:0000313" key="2">
    <source>
        <dbReference type="Proteomes" id="UP000887222"/>
    </source>
</evidence>
<organism evidence="1 2">
    <name type="scientific">Noviherbaspirillum aridicola</name>
    <dbReference type="NCBI Taxonomy" id="2849687"/>
    <lineage>
        <taxon>Bacteria</taxon>
        <taxon>Pseudomonadati</taxon>
        <taxon>Pseudomonadota</taxon>
        <taxon>Betaproteobacteria</taxon>
        <taxon>Burkholderiales</taxon>
        <taxon>Oxalobacteraceae</taxon>
        <taxon>Noviherbaspirillum</taxon>
    </lineage>
</organism>
<reference evidence="1 2" key="1">
    <citation type="journal article" date="2022" name="Int. J. Syst. Evol. Microbiol.">
        <title>Noviherbaspirillum aridicola sp. nov., isolated from an arid soil in Pakistan.</title>
        <authorList>
            <person name="Khan I.U."/>
            <person name="Saqib M."/>
            <person name="Amin A."/>
            <person name="Hussain F."/>
            <person name="Li L."/>
            <person name="Liu Y.H."/>
            <person name="Fang B.Z."/>
            <person name="Ahmed I."/>
            <person name="Li W.J."/>
        </authorList>
    </citation>
    <scope>NUCLEOTIDE SEQUENCE [LARGE SCALE GENOMIC DNA]</scope>
    <source>
        <strain evidence="1 2">NCCP-691</strain>
    </source>
</reference>
<evidence type="ECO:0000313" key="1">
    <source>
        <dbReference type="EMBL" id="GIZ50361.1"/>
    </source>
</evidence>
<name>A0ABQ4Q007_9BURK</name>
<dbReference type="RefSeq" id="WP_220806523.1">
    <property type="nucleotide sequence ID" value="NZ_BPMK01000001.1"/>
</dbReference>
<dbReference type="Proteomes" id="UP000887222">
    <property type="component" value="Unassembled WGS sequence"/>
</dbReference>
<sequence>MATDVIDKVDVSKIELETVEGTRANARVTSMEAANHVLERWVHDEQETRNAECEVHIVFEDGFRLHSRYPLTRSDKRVSLARHLRKQLNNMASSTRARKPCRRDSGCDIRLNDDCYHEAAKEALERYNI</sequence>
<dbReference type="EMBL" id="BPMK01000001">
    <property type="protein sequence ID" value="GIZ50361.1"/>
    <property type="molecule type" value="Genomic_DNA"/>
</dbReference>
<keyword evidence="2" id="KW-1185">Reference proteome</keyword>
<accession>A0ABQ4Q007</accession>